<protein>
    <submittedName>
        <fullName evidence="1">Uncharacterized protein DUF3775</fullName>
    </submittedName>
</protein>
<dbReference type="Proteomes" id="UP000256845">
    <property type="component" value="Unassembled WGS sequence"/>
</dbReference>
<evidence type="ECO:0000313" key="1">
    <source>
        <dbReference type="EMBL" id="RED43366.1"/>
    </source>
</evidence>
<reference evidence="1 2" key="1">
    <citation type="submission" date="2018-07" db="EMBL/GenBank/DDBJ databases">
        <title>Genomic Encyclopedia of Type Strains, Phase III (KMG-III): the genomes of soil and plant-associated and newly described type strains.</title>
        <authorList>
            <person name="Whitman W."/>
        </authorList>
    </citation>
    <scope>NUCLEOTIDE SEQUENCE [LARGE SCALE GENOMIC DNA]</scope>
    <source>
        <strain evidence="1 2">CECT 8488</strain>
    </source>
</reference>
<dbReference type="InterPro" id="IPR022254">
    <property type="entry name" value="DUF3775"/>
</dbReference>
<evidence type="ECO:0000313" key="2">
    <source>
        <dbReference type="Proteomes" id="UP000256845"/>
    </source>
</evidence>
<dbReference type="EMBL" id="QRDW01000023">
    <property type="protein sequence ID" value="RED43366.1"/>
    <property type="molecule type" value="Genomic_DNA"/>
</dbReference>
<keyword evidence="2" id="KW-1185">Reference proteome</keyword>
<sequence>MSENAPTFNLDEICWIIGKARELDAQENVIEPDYGSNAIDDGFAQILEAYADDATFEELKSILDDLNWDQQCEIVALAWVGRETYSADEWSDALSMAREKHNDHTAIYLLSMTMLSDYLEEGLSAFGYSCRI</sequence>
<comment type="caution">
    <text evidence="1">The sequence shown here is derived from an EMBL/GenBank/DDBJ whole genome shotgun (WGS) entry which is preliminary data.</text>
</comment>
<dbReference type="OrthoDB" id="5641374at2"/>
<name>A0A3D9H399_9PROT</name>
<accession>A0A3D9H399</accession>
<dbReference type="Pfam" id="PF12616">
    <property type="entry name" value="DUF3775"/>
    <property type="match status" value="1"/>
</dbReference>
<gene>
    <name evidence="1" type="ORF">DFP90_1239</name>
</gene>
<dbReference type="AlphaFoldDB" id="A0A3D9H399"/>
<organism evidence="1 2">
    <name type="scientific">Aestuariispira insulae</name>
    <dbReference type="NCBI Taxonomy" id="1461337"/>
    <lineage>
        <taxon>Bacteria</taxon>
        <taxon>Pseudomonadati</taxon>
        <taxon>Pseudomonadota</taxon>
        <taxon>Alphaproteobacteria</taxon>
        <taxon>Rhodospirillales</taxon>
        <taxon>Kiloniellaceae</taxon>
        <taxon>Aestuariispira</taxon>
    </lineage>
</organism>
<proteinExistence type="predicted"/>
<dbReference type="RefSeq" id="WP_115939656.1">
    <property type="nucleotide sequence ID" value="NZ_QRDW01000023.1"/>
</dbReference>